<keyword evidence="5 8" id="KW-0418">Kinase</keyword>
<comment type="caution">
    <text evidence="8">The sequence shown here is derived from an EMBL/GenBank/DDBJ whole genome shotgun (WGS) entry which is preliminary data.</text>
</comment>
<dbReference type="Pfam" id="PF00512">
    <property type="entry name" value="HisKA"/>
    <property type="match status" value="1"/>
</dbReference>
<protein>
    <recommendedName>
        <fullName evidence="2">histidine kinase</fullName>
        <ecNumber evidence="2">2.7.13.3</ecNumber>
    </recommendedName>
</protein>
<dbReference type="InterPro" id="IPR005467">
    <property type="entry name" value="His_kinase_dom"/>
</dbReference>
<name>A0ABV6BJ86_9GAMM</name>
<keyword evidence="4" id="KW-0808">Transferase</keyword>
<dbReference type="CDD" id="cd00082">
    <property type="entry name" value="HisKA"/>
    <property type="match status" value="1"/>
</dbReference>
<evidence type="ECO:0000256" key="1">
    <source>
        <dbReference type="ARBA" id="ARBA00000085"/>
    </source>
</evidence>
<evidence type="ECO:0000313" key="8">
    <source>
        <dbReference type="EMBL" id="MFC0049583.1"/>
    </source>
</evidence>
<sequence>MSRNSIVAKTSLTLRIRAAFLLLALACGLMFALLNLVFVYTTEDAFFYQRLDSEIARQQQLPTPQSPPDPHLQLYHMPTEFPADLAAAYAQQPKGAEFAGEQGRHYHVRRWLHPSGTAQLYLVMEVSQQLVVRPFRHIMFSIYGVLLSVFLLLALGLGWYLARRASRPLQQLALLVQQDPLPLGFASQFQDQEISLLAHKLEQSMLRLQQFAERERQFSRDASHELRTPLAVIQSSCELLLLNPPQDADAARRLQQIASACSQMHLLIQSLLLMAREADAAAGSPVNLAATLQQLWQQQQQWQPRPELTLQLQLPETLTLLAPPELLRLLLSNLLQNIWRHSAAGTVCINAGEDWLQLENPRTTNPGAASALSGFGQGIAQRLAQACALDLQSEATSQLWRSRLCWRSQPVEPVAPV</sequence>
<evidence type="ECO:0000256" key="4">
    <source>
        <dbReference type="ARBA" id="ARBA00022679"/>
    </source>
</evidence>
<comment type="catalytic activity">
    <reaction evidence="1">
        <text>ATP + protein L-histidine = ADP + protein N-phospho-L-histidine.</text>
        <dbReference type="EC" id="2.7.13.3"/>
    </reaction>
</comment>
<dbReference type="SMART" id="SM00388">
    <property type="entry name" value="HisKA"/>
    <property type="match status" value="1"/>
</dbReference>
<dbReference type="InterPro" id="IPR003661">
    <property type="entry name" value="HisK_dim/P_dom"/>
</dbReference>
<dbReference type="Proteomes" id="UP001589813">
    <property type="component" value="Unassembled WGS sequence"/>
</dbReference>
<dbReference type="InterPro" id="IPR036890">
    <property type="entry name" value="HATPase_C_sf"/>
</dbReference>
<dbReference type="Gene3D" id="3.30.565.10">
    <property type="entry name" value="Histidine kinase-like ATPase, C-terminal domain"/>
    <property type="match status" value="1"/>
</dbReference>
<dbReference type="SUPFAM" id="SSF47384">
    <property type="entry name" value="Homodimeric domain of signal transducing histidine kinase"/>
    <property type="match status" value="1"/>
</dbReference>
<organism evidence="8 9">
    <name type="scientific">Rheinheimera tilapiae</name>
    <dbReference type="NCBI Taxonomy" id="875043"/>
    <lineage>
        <taxon>Bacteria</taxon>
        <taxon>Pseudomonadati</taxon>
        <taxon>Pseudomonadota</taxon>
        <taxon>Gammaproteobacteria</taxon>
        <taxon>Chromatiales</taxon>
        <taxon>Chromatiaceae</taxon>
        <taxon>Rheinheimera</taxon>
    </lineage>
</organism>
<dbReference type="RefSeq" id="WP_377245692.1">
    <property type="nucleotide sequence ID" value="NZ_JBHLXP010000003.1"/>
</dbReference>
<keyword evidence="3" id="KW-0597">Phosphoprotein</keyword>
<keyword evidence="6" id="KW-0812">Transmembrane</keyword>
<keyword evidence="6" id="KW-1133">Transmembrane helix</keyword>
<gene>
    <name evidence="8" type="ORF">ACFFJP_14900</name>
</gene>
<evidence type="ECO:0000259" key="7">
    <source>
        <dbReference type="PROSITE" id="PS50109"/>
    </source>
</evidence>
<dbReference type="PANTHER" id="PTHR45436">
    <property type="entry name" value="SENSOR HISTIDINE KINASE YKOH"/>
    <property type="match status" value="1"/>
</dbReference>
<dbReference type="EMBL" id="JBHLXP010000003">
    <property type="protein sequence ID" value="MFC0049583.1"/>
    <property type="molecule type" value="Genomic_DNA"/>
</dbReference>
<evidence type="ECO:0000256" key="6">
    <source>
        <dbReference type="SAM" id="Phobius"/>
    </source>
</evidence>
<feature type="domain" description="Histidine kinase" evidence="7">
    <location>
        <begin position="221"/>
        <end position="386"/>
    </location>
</feature>
<keyword evidence="6" id="KW-0472">Membrane</keyword>
<dbReference type="PROSITE" id="PS50109">
    <property type="entry name" value="HIS_KIN"/>
    <property type="match status" value="1"/>
</dbReference>
<dbReference type="EC" id="2.7.13.3" evidence="2"/>
<dbReference type="Gene3D" id="1.10.287.130">
    <property type="match status" value="1"/>
</dbReference>
<reference evidence="8 9" key="1">
    <citation type="submission" date="2024-09" db="EMBL/GenBank/DDBJ databases">
        <authorList>
            <person name="Sun Q."/>
            <person name="Mori K."/>
        </authorList>
    </citation>
    <scope>NUCLEOTIDE SEQUENCE [LARGE SCALE GENOMIC DNA]</scope>
    <source>
        <strain evidence="8 9">KCTC 23315</strain>
    </source>
</reference>
<feature type="transmembrane region" description="Helical" evidence="6">
    <location>
        <begin position="20"/>
        <end position="41"/>
    </location>
</feature>
<dbReference type="GO" id="GO:0016301">
    <property type="term" value="F:kinase activity"/>
    <property type="evidence" value="ECO:0007669"/>
    <property type="project" value="UniProtKB-KW"/>
</dbReference>
<evidence type="ECO:0000313" key="9">
    <source>
        <dbReference type="Proteomes" id="UP001589813"/>
    </source>
</evidence>
<dbReference type="PANTHER" id="PTHR45436:SF16">
    <property type="entry name" value="HISTIDINE KINASE"/>
    <property type="match status" value="1"/>
</dbReference>
<dbReference type="InterPro" id="IPR050428">
    <property type="entry name" value="TCS_sensor_his_kinase"/>
</dbReference>
<evidence type="ECO:0000256" key="3">
    <source>
        <dbReference type="ARBA" id="ARBA00022553"/>
    </source>
</evidence>
<evidence type="ECO:0000256" key="2">
    <source>
        <dbReference type="ARBA" id="ARBA00012438"/>
    </source>
</evidence>
<keyword evidence="9" id="KW-1185">Reference proteome</keyword>
<dbReference type="InterPro" id="IPR036097">
    <property type="entry name" value="HisK_dim/P_sf"/>
</dbReference>
<proteinExistence type="predicted"/>
<accession>A0ABV6BJ86</accession>
<dbReference type="SUPFAM" id="SSF55874">
    <property type="entry name" value="ATPase domain of HSP90 chaperone/DNA topoisomerase II/histidine kinase"/>
    <property type="match status" value="1"/>
</dbReference>
<evidence type="ECO:0000256" key="5">
    <source>
        <dbReference type="ARBA" id="ARBA00022777"/>
    </source>
</evidence>
<feature type="transmembrane region" description="Helical" evidence="6">
    <location>
        <begin position="140"/>
        <end position="162"/>
    </location>
</feature>